<dbReference type="Gene3D" id="3.40.50.10810">
    <property type="entry name" value="Tandem AAA-ATPase domain"/>
    <property type="match status" value="1"/>
</dbReference>
<comment type="similarity">
    <text evidence="9">Belongs to the SNF2/RAD54 helicase family. RapA subfamily.</text>
</comment>
<dbReference type="PANTHER" id="PTHR45766:SF6">
    <property type="entry name" value="SWI_SNF-RELATED MATRIX-ASSOCIATED ACTIN-DEPENDENT REGULATOR OF CHROMATIN SUBFAMILY A-LIKE PROTEIN 1"/>
    <property type="match status" value="1"/>
</dbReference>
<dbReference type="CDD" id="cd18011">
    <property type="entry name" value="DEXDc_RapA"/>
    <property type="match status" value="1"/>
</dbReference>
<protein>
    <recommendedName>
        <fullName evidence="9">RNA polymerase-associated protein RapA</fullName>
        <ecNumber evidence="9">3.6.4.-</ecNumber>
    </recommendedName>
    <alternativeName>
        <fullName evidence="9">ATP-dependent helicase HepA</fullName>
    </alternativeName>
</protein>
<accession>A0A1A9F0R9</accession>
<dbReference type="Gene3D" id="6.10.140.1500">
    <property type="match status" value="1"/>
</dbReference>
<proteinExistence type="inferred from homology"/>
<evidence type="ECO:0000259" key="11">
    <source>
        <dbReference type="PROSITE" id="PS51192"/>
    </source>
</evidence>
<name>A0A1A9F0R9_9GAMM</name>
<dbReference type="Gene3D" id="3.40.50.300">
    <property type="entry name" value="P-loop containing nucleotide triphosphate hydrolases"/>
    <property type="match status" value="1"/>
</dbReference>
<dbReference type="GO" id="GO:0005524">
    <property type="term" value="F:ATP binding"/>
    <property type="evidence" value="ECO:0007669"/>
    <property type="project" value="UniProtKB-UniRule"/>
</dbReference>
<dbReference type="Pfam" id="PF18339">
    <property type="entry name" value="Tudor_1_RapA"/>
    <property type="match status" value="1"/>
</dbReference>
<feature type="coiled-coil region" evidence="10">
    <location>
        <begin position="647"/>
        <end position="674"/>
    </location>
</feature>
<dbReference type="OrthoDB" id="9814088at2"/>
<dbReference type="InterPro" id="IPR040766">
    <property type="entry name" value="Tudor_2_RapA"/>
</dbReference>
<dbReference type="InterPro" id="IPR000330">
    <property type="entry name" value="SNF2_N"/>
</dbReference>
<dbReference type="KEGG" id="mars:A8C75_13410"/>
<dbReference type="InterPro" id="IPR022737">
    <property type="entry name" value="RapA_C"/>
</dbReference>
<reference evidence="14" key="1">
    <citation type="submission" date="2016-05" db="EMBL/GenBank/DDBJ databases">
        <authorList>
            <person name="Baek K."/>
            <person name="Yang S.-J."/>
        </authorList>
    </citation>
    <scope>NUCLEOTIDE SEQUENCE [LARGE SCALE GENOMIC DNA]</scope>
    <source>
        <strain evidence="14">ST58-10</strain>
    </source>
</reference>
<dbReference type="InterPro" id="IPR049730">
    <property type="entry name" value="SNF2/RAD54-like_C"/>
</dbReference>
<feature type="domain" description="Helicase C-terminal" evidence="12">
    <location>
        <begin position="478"/>
        <end position="642"/>
    </location>
</feature>
<keyword evidence="7 9" id="KW-0010">Activator</keyword>
<evidence type="ECO:0000256" key="6">
    <source>
        <dbReference type="ARBA" id="ARBA00023125"/>
    </source>
</evidence>
<dbReference type="PROSITE" id="PS51192">
    <property type="entry name" value="HELICASE_ATP_BIND_1"/>
    <property type="match status" value="1"/>
</dbReference>
<keyword evidence="5 9" id="KW-0805">Transcription regulation</keyword>
<dbReference type="RefSeq" id="WP_067383234.1">
    <property type="nucleotide sequence ID" value="NZ_CP015839.1"/>
</dbReference>
<dbReference type="InterPro" id="IPR057342">
    <property type="entry name" value="DEXDc_RapA"/>
</dbReference>
<evidence type="ECO:0000256" key="2">
    <source>
        <dbReference type="ARBA" id="ARBA00022801"/>
    </source>
</evidence>
<dbReference type="PROSITE" id="PS51194">
    <property type="entry name" value="HELICASE_CTER"/>
    <property type="match status" value="1"/>
</dbReference>
<feature type="domain" description="Helicase ATP-binding" evidence="11">
    <location>
        <begin position="165"/>
        <end position="336"/>
    </location>
</feature>
<keyword evidence="6 9" id="KW-0238">DNA-binding</keyword>
<dbReference type="CDD" id="cd18793">
    <property type="entry name" value="SF2_C_SNF"/>
    <property type="match status" value="1"/>
</dbReference>
<dbReference type="PANTHER" id="PTHR45766">
    <property type="entry name" value="DNA ANNEALING HELICASE AND ENDONUCLEASE ZRANB3 FAMILY MEMBER"/>
    <property type="match status" value="1"/>
</dbReference>
<keyword evidence="3 9" id="KW-0347">Helicase</keyword>
<dbReference type="SMART" id="SM00487">
    <property type="entry name" value="DEXDc"/>
    <property type="match status" value="1"/>
</dbReference>
<dbReference type="Gene3D" id="2.30.30.930">
    <property type="match status" value="1"/>
</dbReference>
<dbReference type="STRING" id="1821621.A8C75_13410"/>
<keyword evidence="2 9" id="KW-0378">Hydrolase</keyword>
<dbReference type="InterPro" id="IPR040765">
    <property type="entry name" value="Tudor_1_RapA"/>
</dbReference>
<dbReference type="Gene3D" id="2.30.30.140">
    <property type="match status" value="1"/>
</dbReference>
<dbReference type="AlphaFoldDB" id="A0A1A9F0R9"/>
<comment type="function">
    <text evidence="9">Transcription regulator that activates transcription by stimulating RNA polymerase (RNAP) recycling in case of stress conditions such as supercoiled DNA or high salt concentrations. Probably acts by releasing the RNAP, when it is trapped or immobilized on tightly supercoiled DNA. Does not activate transcription on linear DNA. Probably not involved in DNA repair.</text>
</comment>
<evidence type="ECO:0000256" key="8">
    <source>
        <dbReference type="ARBA" id="ARBA00023163"/>
    </source>
</evidence>
<dbReference type="Proteomes" id="UP000078070">
    <property type="component" value="Chromosome"/>
</dbReference>
<evidence type="ECO:0000256" key="9">
    <source>
        <dbReference type="HAMAP-Rule" id="MF_01821"/>
    </source>
</evidence>
<evidence type="ECO:0000256" key="4">
    <source>
        <dbReference type="ARBA" id="ARBA00022840"/>
    </source>
</evidence>
<feature type="short sequence motif" description="DEAH box" evidence="9">
    <location>
        <begin position="282"/>
        <end position="285"/>
    </location>
</feature>
<dbReference type="GO" id="GO:0004386">
    <property type="term" value="F:helicase activity"/>
    <property type="evidence" value="ECO:0007669"/>
    <property type="project" value="UniProtKB-UniRule"/>
</dbReference>
<reference evidence="13 14" key="2">
    <citation type="journal article" date="2018" name="Int. J. Syst. Evol. Microbiol.">
        <title>Marinobacterium aestuarii sp. nov., a benzene-degrading marine bacterium isolated from estuary sediment.</title>
        <authorList>
            <person name="Bae S.S."/>
            <person name="Jung J."/>
            <person name="Chung D."/>
            <person name="Baek K."/>
        </authorList>
    </citation>
    <scope>NUCLEOTIDE SEQUENCE [LARGE SCALE GENOMIC DNA]</scope>
    <source>
        <strain evidence="13 14">ST58-10</strain>
    </source>
</reference>
<dbReference type="Gene3D" id="3.30.360.80">
    <property type="match status" value="1"/>
</dbReference>
<dbReference type="GO" id="GO:0016817">
    <property type="term" value="F:hydrolase activity, acting on acid anhydrides"/>
    <property type="evidence" value="ECO:0007669"/>
    <property type="project" value="InterPro"/>
</dbReference>
<dbReference type="Pfam" id="PF18337">
    <property type="entry name" value="Tudor_RapA"/>
    <property type="match status" value="1"/>
</dbReference>
<dbReference type="EC" id="3.6.4.-" evidence="9"/>
<feature type="binding site" evidence="9">
    <location>
        <begin position="178"/>
        <end position="185"/>
    </location>
    <ligand>
        <name>ATP</name>
        <dbReference type="ChEBI" id="CHEBI:30616"/>
    </ligand>
</feature>
<dbReference type="Pfam" id="PF00176">
    <property type="entry name" value="SNF2-rel_dom"/>
    <property type="match status" value="1"/>
</dbReference>
<evidence type="ECO:0000259" key="12">
    <source>
        <dbReference type="PROSITE" id="PS51194"/>
    </source>
</evidence>
<dbReference type="SMART" id="SM00490">
    <property type="entry name" value="HELICc"/>
    <property type="match status" value="1"/>
</dbReference>
<dbReference type="HAMAP" id="MF_01821">
    <property type="entry name" value="Helicase_RapA"/>
    <property type="match status" value="1"/>
</dbReference>
<organism evidence="13 14">
    <name type="scientific">Marinobacterium aestuarii</name>
    <dbReference type="NCBI Taxonomy" id="1821621"/>
    <lineage>
        <taxon>Bacteria</taxon>
        <taxon>Pseudomonadati</taxon>
        <taxon>Pseudomonadota</taxon>
        <taxon>Gammaproteobacteria</taxon>
        <taxon>Oceanospirillales</taxon>
        <taxon>Oceanospirillaceae</taxon>
        <taxon>Marinobacterium</taxon>
    </lineage>
</organism>
<dbReference type="GO" id="GO:0003677">
    <property type="term" value="F:DNA binding"/>
    <property type="evidence" value="ECO:0007669"/>
    <property type="project" value="UniProtKB-KW"/>
</dbReference>
<dbReference type="GO" id="GO:0006355">
    <property type="term" value="P:regulation of DNA-templated transcription"/>
    <property type="evidence" value="ECO:0007669"/>
    <property type="project" value="UniProtKB-UniRule"/>
</dbReference>
<gene>
    <name evidence="9" type="primary">rapA</name>
    <name evidence="13" type="ORF">A8C75_13410</name>
</gene>
<dbReference type="InterPro" id="IPR023949">
    <property type="entry name" value="Helicase_RapA"/>
</dbReference>
<evidence type="ECO:0000256" key="3">
    <source>
        <dbReference type="ARBA" id="ARBA00022806"/>
    </source>
</evidence>
<keyword evidence="1 9" id="KW-0547">Nucleotide-binding</keyword>
<evidence type="ECO:0000313" key="14">
    <source>
        <dbReference type="Proteomes" id="UP000078070"/>
    </source>
</evidence>
<evidence type="ECO:0000256" key="1">
    <source>
        <dbReference type="ARBA" id="ARBA00022741"/>
    </source>
</evidence>
<comment type="subunit">
    <text evidence="9">Interacts with the RNAP. Has a higher affinity for the core RNAP than for the holoenzyme. Its ATPase activity is stimulated by binding to RNAP.</text>
</comment>
<dbReference type="InterPro" id="IPR001650">
    <property type="entry name" value="Helicase_C-like"/>
</dbReference>
<evidence type="ECO:0000256" key="5">
    <source>
        <dbReference type="ARBA" id="ARBA00023015"/>
    </source>
</evidence>
<dbReference type="InterPro" id="IPR038718">
    <property type="entry name" value="SNF2-like_sf"/>
</dbReference>
<dbReference type="InterPro" id="IPR027417">
    <property type="entry name" value="P-loop_NTPase"/>
</dbReference>
<keyword evidence="14" id="KW-1185">Reference proteome</keyword>
<dbReference type="Pfam" id="PF12137">
    <property type="entry name" value="RapA_C"/>
    <property type="match status" value="1"/>
</dbReference>
<keyword evidence="4 9" id="KW-0067">ATP-binding</keyword>
<dbReference type="InterPro" id="IPR014001">
    <property type="entry name" value="Helicase_ATP-bd"/>
</dbReference>
<dbReference type="NCBIfam" id="NF003426">
    <property type="entry name" value="PRK04914.1"/>
    <property type="match status" value="1"/>
</dbReference>
<dbReference type="EMBL" id="CP015839">
    <property type="protein sequence ID" value="ANG63369.1"/>
    <property type="molecule type" value="Genomic_DNA"/>
</dbReference>
<dbReference type="Gene3D" id="6.10.140.2230">
    <property type="match status" value="1"/>
</dbReference>
<dbReference type="SUPFAM" id="SSF52540">
    <property type="entry name" value="P-loop containing nucleoside triphosphate hydrolases"/>
    <property type="match status" value="2"/>
</dbReference>
<evidence type="ECO:0000313" key="13">
    <source>
        <dbReference type="EMBL" id="ANG63369.1"/>
    </source>
</evidence>
<keyword evidence="8 9" id="KW-0804">Transcription</keyword>
<evidence type="ECO:0000256" key="10">
    <source>
        <dbReference type="SAM" id="Coils"/>
    </source>
</evidence>
<sequence>MSRPQFSPGQRWISNTESELGLGVVVEQTGRSVTLNFPAVEEQRTYAVTNAPLSRVEYPVGDKVRTTSGIELQITERQELNGCLFYHGTDQHGESLTLAELELDSRVRFSKPQDRLFAGQVDKNNAFLLRVDTQEHLQRHRQSEAYGLLGGRVQLLPHQYFIASQVARRPVQRVLLADEVGLGKTVEAGLIMHQLLFSGRAQRVLIVVPDSLVHQWLVEMLRRFNLRFSILDPLRCVALEAAGEGNPFESAQLVLCSLSFLTGDDERHRAAMDAGWDLLVVDEAHHLGWSEEAASHSYNAIESLAKATPGLLLLTATPEQLGQDGHFARLRLLDPDRYHDLQAFRDEESEYRTISNLVQRLQAEDVRDQLRDAPELLASLEHYLGETALAPLRAELEDGDIVHLVADAIASLLDRHGTGRVLFRNTREGVQGFPKRELYRYPLVQPEAYADVLVDTNLDAVLHPEAGFDDDWLDWDPRVEWLCEWLREHRADKTLVICARKNTARALEKQLRLFEGVKAAVFHEGMSLLERDRAAAYFADEDDSAQVLICSEIGSEGRNFQFAHHLVLFDLPLNPDLLEQRIGRLDRIGQRNDVQIHVPYFEQSPQAVLLNWFDLGINAFKRNNPAGQALFQQFAPALRELLLCYDDAQLQQLLDDTRHRADELLEQLQAGRDRLLELNSCQPEPAARMIEHVAEASRSLELASYMERVFDLFGVEQQTHGPDSMVLHPGNHMPVSSLPGLPEDGITATFQRTLALSREDMQFLTWEHPLVSGSMELVSEGEFGNTALCSLKLPPLPPGTLLLEAFFTLRCTAPRALQMQRYLGQHSVRLVFDNNGNNLSGIIAHGHINKLAERVGRRTAQSLVSHARPQIAEMVERAETLAATQDEQVREQARARADELLGAEIVRMRALAQVNPNIRDEEIALLEQQLEQVRAQIDLVHLELDALRIAVVE</sequence>
<keyword evidence="10" id="KW-0175">Coiled coil</keyword>
<dbReference type="Pfam" id="PF00271">
    <property type="entry name" value="Helicase_C"/>
    <property type="match status" value="1"/>
</dbReference>
<evidence type="ECO:0000256" key="7">
    <source>
        <dbReference type="ARBA" id="ARBA00023159"/>
    </source>
</evidence>